<dbReference type="InterPro" id="IPR032716">
    <property type="entry name" value="ACC_epsilon"/>
</dbReference>
<evidence type="ECO:0000256" key="1">
    <source>
        <dbReference type="SAM" id="MobiDB-lite"/>
    </source>
</evidence>
<name>A0ABZ1RLD2_9ACTN</name>
<reference evidence="2" key="1">
    <citation type="submission" date="2022-10" db="EMBL/GenBank/DDBJ databases">
        <title>The complete genomes of actinobacterial strains from the NBC collection.</title>
        <authorList>
            <person name="Joergensen T.S."/>
            <person name="Alvarez Arevalo M."/>
            <person name="Sterndorff E.B."/>
            <person name="Faurdal D."/>
            <person name="Vuksanovic O."/>
            <person name="Mourched A.-S."/>
            <person name="Charusanti P."/>
            <person name="Shaw S."/>
            <person name="Blin K."/>
            <person name="Weber T."/>
        </authorList>
    </citation>
    <scope>NUCLEOTIDE SEQUENCE</scope>
    <source>
        <strain evidence="2">NBC_00283</strain>
    </source>
</reference>
<accession>A0ABZ1RLD2</accession>
<organism evidence="2 3">
    <name type="scientific">Streptomyces goshikiensis</name>
    <dbReference type="NCBI Taxonomy" id="1942"/>
    <lineage>
        <taxon>Bacteria</taxon>
        <taxon>Bacillati</taxon>
        <taxon>Actinomycetota</taxon>
        <taxon>Actinomycetes</taxon>
        <taxon>Kitasatosporales</taxon>
        <taxon>Streptomycetaceae</taxon>
        <taxon>Streptomyces</taxon>
    </lineage>
</organism>
<evidence type="ECO:0000313" key="2">
    <source>
        <dbReference type="EMBL" id="WUO47310.1"/>
    </source>
</evidence>
<proteinExistence type="predicted"/>
<sequence length="76" mass="7407">MTGLGAPDAALLRVVRGAPAPEELAALTAVVLALAGSAEAGGQEPPPAPAAPWSRGGAALPEDGSWGARALPGWRS</sequence>
<dbReference type="RefSeq" id="WP_328776064.1">
    <property type="nucleotide sequence ID" value="NZ_CP108057.1"/>
</dbReference>
<dbReference type="Proteomes" id="UP001432075">
    <property type="component" value="Chromosome"/>
</dbReference>
<evidence type="ECO:0000313" key="3">
    <source>
        <dbReference type="Proteomes" id="UP001432075"/>
    </source>
</evidence>
<feature type="region of interest" description="Disordered" evidence="1">
    <location>
        <begin position="38"/>
        <end position="76"/>
    </location>
</feature>
<dbReference type="Pfam" id="PF13822">
    <property type="entry name" value="ACC_epsilon"/>
    <property type="match status" value="1"/>
</dbReference>
<dbReference type="EMBL" id="CP108057">
    <property type="protein sequence ID" value="WUO47310.1"/>
    <property type="molecule type" value="Genomic_DNA"/>
</dbReference>
<keyword evidence="3" id="KW-1185">Reference proteome</keyword>
<protein>
    <submittedName>
        <fullName evidence="2">Acyl-CoA carboxylase subunit epsilon</fullName>
    </submittedName>
</protein>
<gene>
    <name evidence="2" type="ORF">OHU17_16430</name>
</gene>